<organism evidence="8 9">
    <name type="scientific">Cervus elaphus hippelaphus</name>
    <name type="common">European red deer</name>
    <dbReference type="NCBI Taxonomy" id="46360"/>
    <lineage>
        <taxon>Eukaryota</taxon>
        <taxon>Metazoa</taxon>
        <taxon>Chordata</taxon>
        <taxon>Craniata</taxon>
        <taxon>Vertebrata</taxon>
        <taxon>Euteleostomi</taxon>
        <taxon>Mammalia</taxon>
        <taxon>Eutheria</taxon>
        <taxon>Laurasiatheria</taxon>
        <taxon>Artiodactyla</taxon>
        <taxon>Ruminantia</taxon>
        <taxon>Pecora</taxon>
        <taxon>Cervidae</taxon>
        <taxon>Cervinae</taxon>
        <taxon>Cervus</taxon>
    </lineage>
</organism>
<keyword evidence="3" id="KW-0964">Secreted</keyword>
<dbReference type="Proteomes" id="UP000242450">
    <property type="component" value="Chromosome 9"/>
</dbReference>
<accession>A0A212D1S6</accession>
<dbReference type="InterPro" id="IPR052080">
    <property type="entry name" value="vWF_C/EGF_Fibrillin"/>
</dbReference>
<feature type="chain" id="PRO_5012013098" evidence="7">
    <location>
        <begin position="20"/>
        <end position="222"/>
    </location>
</feature>
<evidence type="ECO:0000256" key="4">
    <source>
        <dbReference type="ARBA" id="ARBA00022729"/>
    </source>
</evidence>
<reference evidence="8 9" key="1">
    <citation type="journal article" date="2018" name="Mol. Genet. Genomics">
        <title>The red deer Cervus elaphus genome CerEla1.0: sequencing, annotating, genes, and chromosomes.</title>
        <authorList>
            <person name="Bana N.A."/>
            <person name="Nyiri A."/>
            <person name="Nagy J."/>
            <person name="Frank K."/>
            <person name="Nagy T."/>
            <person name="Steger V."/>
            <person name="Schiller M."/>
            <person name="Lakatos P."/>
            <person name="Sugar L."/>
            <person name="Horn P."/>
            <person name="Barta E."/>
            <person name="Orosz L."/>
        </authorList>
    </citation>
    <scope>NUCLEOTIDE SEQUENCE [LARGE SCALE GENOMIC DNA]</scope>
    <source>
        <strain evidence="8">Hungarian</strain>
    </source>
</reference>
<evidence type="ECO:0000256" key="6">
    <source>
        <dbReference type="ARBA" id="ARBA00023180"/>
    </source>
</evidence>
<dbReference type="InterPro" id="IPR015919">
    <property type="entry name" value="Cadherin-like_sf"/>
</dbReference>
<comment type="caution">
    <text evidence="8">The sequence shown here is derived from an EMBL/GenBank/DDBJ whole genome shotgun (WGS) entry which is preliminary data.</text>
</comment>
<dbReference type="OrthoDB" id="446173at2759"/>
<evidence type="ECO:0000313" key="9">
    <source>
        <dbReference type="Proteomes" id="UP000242450"/>
    </source>
</evidence>
<sequence>MFMILWFALWVSYLGKTSALPLENNRVMMKSDINLHLVANSHCVSGMGFNKGQYLSMDTEVDEENALSPEACYECKINGYSKKDNRQKRSVHESKHIAVKQISLESVDMDSPVMMKFNVSGLGAKEHIVEFMPAIEPLNNHIRYVISQGNDDGVFRIHQRNGLSYLHTAKRKLVPGMYTLEITSVPLYKKKELKKLEDSNEDDYLLGELGEALKMRLQIQLY</sequence>
<gene>
    <name evidence="8" type="ORF">Celaphus_00003415</name>
</gene>
<evidence type="ECO:0000256" key="1">
    <source>
        <dbReference type="ARBA" id="ARBA00004370"/>
    </source>
</evidence>
<dbReference type="GO" id="GO:0005509">
    <property type="term" value="F:calcium ion binding"/>
    <property type="evidence" value="ECO:0007669"/>
    <property type="project" value="InterPro"/>
</dbReference>
<keyword evidence="9" id="KW-1185">Reference proteome</keyword>
<dbReference type="EMBL" id="MKHE01000009">
    <property type="protein sequence ID" value="OWK12210.1"/>
    <property type="molecule type" value="Genomic_DNA"/>
</dbReference>
<evidence type="ECO:0000313" key="8">
    <source>
        <dbReference type="EMBL" id="OWK12210.1"/>
    </source>
</evidence>
<keyword evidence="6" id="KW-0325">Glycoprotein</keyword>
<dbReference type="PANTHER" id="PTHR47333">
    <property type="entry name" value="VON WILLEBRAND FACTOR C AND EGF DOMAIN-CONTAINING PROTEIN"/>
    <property type="match status" value="1"/>
</dbReference>
<dbReference type="SUPFAM" id="SSF49313">
    <property type="entry name" value="Cadherin-like"/>
    <property type="match status" value="1"/>
</dbReference>
<dbReference type="GO" id="GO:0016020">
    <property type="term" value="C:membrane"/>
    <property type="evidence" value="ECO:0007669"/>
    <property type="project" value="UniProtKB-SubCell"/>
</dbReference>
<dbReference type="GO" id="GO:0005576">
    <property type="term" value="C:extracellular region"/>
    <property type="evidence" value="ECO:0007669"/>
    <property type="project" value="UniProtKB-SubCell"/>
</dbReference>
<name>A0A212D1S6_CEREH</name>
<keyword evidence="5" id="KW-0472">Membrane</keyword>
<dbReference type="AlphaFoldDB" id="A0A212D1S6"/>
<keyword evidence="4 7" id="KW-0732">Signal</keyword>
<dbReference type="CDD" id="cd11304">
    <property type="entry name" value="Cadherin_repeat"/>
    <property type="match status" value="1"/>
</dbReference>
<evidence type="ECO:0000256" key="5">
    <source>
        <dbReference type="ARBA" id="ARBA00023136"/>
    </source>
</evidence>
<evidence type="ECO:0000256" key="2">
    <source>
        <dbReference type="ARBA" id="ARBA00004613"/>
    </source>
</evidence>
<evidence type="ECO:0000256" key="3">
    <source>
        <dbReference type="ARBA" id="ARBA00022525"/>
    </source>
</evidence>
<evidence type="ECO:0000256" key="7">
    <source>
        <dbReference type="SAM" id="SignalP"/>
    </source>
</evidence>
<proteinExistence type="predicted"/>
<dbReference type="PANTHER" id="PTHR47333:SF5">
    <property type="entry name" value="FIBRILLIN-3"/>
    <property type="match status" value="1"/>
</dbReference>
<feature type="signal peptide" evidence="7">
    <location>
        <begin position="1"/>
        <end position="19"/>
    </location>
</feature>
<comment type="subcellular location">
    <subcellularLocation>
        <location evidence="1">Membrane</location>
    </subcellularLocation>
    <subcellularLocation>
        <location evidence="2">Secreted</location>
    </subcellularLocation>
</comment>
<protein>
    <submittedName>
        <fullName evidence="8">FBN2</fullName>
    </submittedName>
</protein>